<feature type="compositionally biased region" description="Basic residues" evidence="1">
    <location>
        <begin position="121"/>
        <end position="130"/>
    </location>
</feature>
<evidence type="ECO:0000256" key="1">
    <source>
        <dbReference type="SAM" id="MobiDB-lite"/>
    </source>
</evidence>
<sequence length="636" mass="71293">MKTFDLSPAENKANIIYQRLQSSVEDIEKKDSENLQFLNAWKTTAASEFLALEKSNETLHKQYAQDLKFLDQIKLEHGFSDQNIEKRGVLKSDSISGTGELGPVSRDEYAEERHSKNLKSQSKRLTSKKRVSIAQQSEEQLDQKLAEELEKIANIDVTTLKDREQLLKNAQALEFQHTQNIDKLEVNIFKTMNQRRNNKERNMKKIKELTSNLDKLLSSLATDLDMMLNDLRSSPSSRLGATSTSSQHHHHHHHHHHQPHQPHHHSQPTATYTPLSLGIGTSSNIAGINRNSQTAQPNYSNYSQSSSTLCDYRSYQQQCEYTYHSRQDIAEKKQQQNQYVVDQQQQQQLNRSVEQVQQNHYELQFNQKICTDANQSNDTNNNNHNGSSGSCELNRINNGNVITTGRLGIQHTQPINALEKNINTSRSSCCTSPSKSLSTLTSSSSSSASSSASSSSSSSSSSFQTFSTDVTRISRLPLYTYQRKQLQQPQTLHIKLLPQQQALKALTSQITAKENVVKHTPSVCAATTTNICNNISSTSFQTTTTTTITTALANPSFIPASSTDFRIKSISASTSSSSLVSLSSPPSKSSNRLYKFRNSGTSNASSWLPSSSHFLRRVNHLIGRENPVRFISDHIY</sequence>
<feature type="compositionally biased region" description="Low complexity" evidence="1">
    <location>
        <begin position="374"/>
        <end position="390"/>
    </location>
</feature>
<feature type="region of interest" description="Disordered" evidence="1">
    <location>
        <begin position="374"/>
        <end position="393"/>
    </location>
</feature>
<dbReference type="EnsemblMetazoa" id="GAUT045526-RA">
    <property type="protein sequence ID" value="GAUT045526-PA"/>
    <property type="gene ID" value="GAUT045526"/>
</dbReference>
<dbReference type="STRING" id="7395.A0A1A9VRW2"/>
<feature type="region of interest" description="Disordered" evidence="1">
    <location>
        <begin position="440"/>
        <end position="463"/>
    </location>
</feature>
<feature type="compositionally biased region" description="Basic and acidic residues" evidence="1">
    <location>
        <begin position="105"/>
        <end position="115"/>
    </location>
</feature>
<keyword evidence="3" id="KW-1185">Reference proteome</keyword>
<protein>
    <submittedName>
        <fullName evidence="2">Uncharacterized protein</fullName>
    </submittedName>
</protein>
<reference evidence="2" key="1">
    <citation type="submission" date="2020-05" db="UniProtKB">
        <authorList>
            <consortium name="EnsemblMetazoa"/>
        </authorList>
    </citation>
    <scope>IDENTIFICATION</scope>
    <source>
        <strain evidence="2">TTRI</strain>
    </source>
</reference>
<feature type="region of interest" description="Disordered" evidence="1">
    <location>
        <begin position="231"/>
        <end position="277"/>
    </location>
</feature>
<dbReference type="Proteomes" id="UP000078200">
    <property type="component" value="Unassembled WGS sequence"/>
</dbReference>
<proteinExistence type="predicted"/>
<feature type="region of interest" description="Disordered" evidence="1">
    <location>
        <begin position="95"/>
        <end position="130"/>
    </location>
</feature>
<evidence type="ECO:0000313" key="3">
    <source>
        <dbReference type="Proteomes" id="UP000078200"/>
    </source>
</evidence>
<evidence type="ECO:0000313" key="2">
    <source>
        <dbReference type="EnsemblMetazoa" id="GAUT045526-PA"/>
    </source>
</evidence>
<feature type="compositionally biased region" description="Polar residues" evidence="1">
    <location>
        <begin position="231"/>
        <end position="244"/>
    </location>
</feature>
<dbReference type="VEuPathDB" id="VectorBase:GAUT045526"/>
<feature type="compositionally biased region" description="Basic residues" evidence="1">
    <location>
        <begin position="247"/>
        <end position="266"/>
    </location>
</feature>
<organism evidence="2 3">
    <name type="scientific">Glossina austeni</name>
    <name type="common">Savannah tsetse fly</name>
    <dbReference type="NCBI Taxonomy" id="7395"/>
    <lineage>
        <taxon>Eukaryota</taxon>
        <taxon>Metazoa</taxon>
        <taxon>Ecdysozoa</taxon>
        <taxon>Arthropoda</taxon>
        <taxon>Hexapoda</taxon>
        <taxon>Insecta</taxon>
        <taxon>Pterygota</taxon>
        <taxon>Neoptera</taxon>
        <taxon>Endopterygota</taxon>
        <taxon>Diptera</taxon>
        <taxon>Brachycera</taxon>
        <taxon>Muscomorpha</taxon>
        <taxon>Hippoboscoidea</taxon>
        <taxon>Glossinidae</taxon>
        <taxon>Glossina</taxon>
    </lineage>
</organism>
<dbReference type="AlphaFoldDB" id="A0A1A9VRW2"/>
<accession>A0A1A9VRW2</accession>
<name>A0A1A9VRW2_GLOAU</name>